<reference evidence="4 5" key="1">
    <citation type="submission" date="2015-01" db="EMBL/GenBank/DDBJ databases">
        <title>Vibrio sp. C94 JCM 19241 whole genome shotgun sequence.</title>
        <authorList>
            <person name="Sawabe T."/>
            <person name="Meirelles P."/>
            <person name="Feng G."/>
            <person name="Sayaka M."/>
            <person name="Hattori M."/>
            <person name="Ohkuma M."/>
        </authorList>
    </citation>
    <scope>NUCLEOTIDE SEQUENCE [LARGE SCALE GENOMIC DNA]</scope>
    <source>
        <strain evidence="5">JCM 19241</strain>
    </source>
</reference>
<name>A0A0B8Q8H0_9VIBR</name>
<dbReference type="EMBL" id="BBSC01000001">
    <property type="protein sequence ID" value="GAM73252.1"/>
    <property type="molecule type" value="Genomic_DNA"/>
</dbReference>
<dbReference type="AlphaFoldDB" id="A0A0B8Q8H0"/>
<protein>
    <recommendedName>
        <fullName evidence="3">Integrase DNA-binding domain-containing protein</fullName>
    </recommendedName>
</protein>
<dbReference type="InterPro" id="IPR025166">
    <property type="entry name" value="Integrase_DNA_bind_dom"/>
</dbReference>
<evidence type="ECO:0000259" key="3">
    <source>
        <dbReference type="Pfam" id="PF13356"/>
    </source>
</evidence>
<reference evidence="4 5" key="2">
    <citation type="submission" date="2015-01" db="EMBL/GenBank/DDBJ databases">
        <authorList>
            <consortium name="NBRP consortium"/>
            <person name="Sawabe T."/>
            <person name="Meirelles P."/>
            <person name="Feng G."/>
            <person name="Sayaka M."/>
            <person name="Hattori M."/>
            <person name="Ohkuma M."/>
        </authorList>
    </citation>
    <scope>NUCLEOTIDE SEQUENCE [LARGE SCALE GENOMIC DNA]</scope>
    <source>
        <strain evidence="5">JCM 19241</strain>
    </source>
</reference>
<sequence>MQVLPSGTKSFKFRYYYNKKPIFISIGTYGSVSLVTAREISNKYSVWLNSGLNPKEVIAEKAKDKKKLEDEEKSTRFFETTFACPCSIQRKKR</sequence>
<dbReference type="InterPro" id="IPR038488">
    <property type="entry name" value="Integrase_DNA-bd_sf"/>
</dbReference>
<evidence type="ECO:0000313" key="5">
    <source>
        <dbReference type="Proteomes" id="UP000031666"/>
    </source>
</evidence>
<proteinExistence type="inferred from homology"/>
<gene>
    <name evidence="4" type="ORF">JCM19241_2707</name>
</gene>
<organism evidence="4 5">
    <name type="scientific">Vibrio ishigakensis</name>
    <dbReference type="NCBI Taxonomy" id="1481914"/>
    <lineage>
        <taxon>Bacteria</taxon>
        <taxon>Pseudomonadati</taxon>
        <taxon>Pseudomonadota</taxon>
        <taxon>Gammaproteobacteria</taxon>
        <taxon>Vibrionales</taxon>
        <taxon>Vibrionaceae</taxon>
        <taxon>Vibrio</taxon>
    </lineage>
</organism>
<evidence type="ECO:0000256" key="2">
    <source>
        <dbReference type="ARBA" id="ARBA00022908"/>
    </source>
</evidence>
<dbReference type="Gene3D" id="3.30.160.390">
    <property type="entry name" value="Integrase, DNA-binding domain"/>
    <property type="match status" value="1"/>
</dbReference>
<dbReference type="Proteomes" id="UP000031666">
    <property type="component" value="Unassembled WGS sequence"/>
</dbReference>
<evidence type="ECO:0000256" key="1">
    <source>
        <dbReference type="ARBA" id="ARBA00008857"/>
    </source>
</evidence>
<dbReference type="GO" id="GO:0015074">
    <property type="term" value="P:DNA integration"/>
    <property type="evidence" value="ECO:0007669"/>
    <property type="project" value="UniProtKB-KW"/>
</dbReference>
<comment type="similarity">
    <text evidence="1">Belongs to the 'phage' integrase family.</text>
</comment>
<dbReference type="InterPro" id="IPR050808">
    <property type="entry name" value="Phage_Integrase"/>
</dbReference>
<dbReference type="PANTHER" id="PTHR30629">
    <property type="entry name" value="PROPHAGE INTEGRASE"/>
    <property type="match status" value="1"/>
</dbReference>
<accession>A0A0B8Q8H0</accession>
<dbReference type="Pfam" id="PF13356">
    <property type="entry name" value="Arm-DNA-bind_3"/>
    <property type="match status" value="1"/>
</dbReference>
<evidence type="ECO:0000313" key="4">
    <source>
        <dbReference type="EMBL" id="GAM73252.1"/>
    </source>
</evidence>
<keyword evidence="2" id="KW-0229">DNA integration</keyword>
<feature type="domain" description="Integrase DNA-binding" evidence="3">
    <location>
        <begin position="2"/>
        <end position="57"/>
    </location>
</feature>
<comment type="caution">
    <text evidence="4">The sequence shown here is derived from an EMBL/GenBank/DDBJ whole genome shotgun (WGS) entry which is preliminary data.</text>
</comment>
<dbReference type="PANTHER" id="PTHR30629:SF6">
    <property type="entry name" value="PROPHAGE INTEGRASE INTA-RELATED"/>
    <property type="match status" value="1"/>
</dbReference>